<dbReference type="AlphaFoldDB" id="A0A0E9P6N3"/>
<organism evidence="1">
    <name type="scientific">Anguilla anguilla</name>
    <name type="common">European freshwater eel</name>
    <name type="synonym">Muraena anguilla</name>
    <dbReference type="NCBI Taxonomy" id="7936"/>
    <lineage>
        <taxon>Eukaryota</taxon>
        <taxon>Metazoa</taxon>
        <taxon>Chordata</taxon>
        <taxon>Craniata</taxon>
        <taxon>Vertebrata</taxon>
        <taxon>Euteleostomi</taxon>
        <taxon>Actinopterygii</taxon>
        <taxon>Neopterygii</taxon>
        <taxon>Teleostei</taxon>
        <taxon>Anguilliformes</taxon>
        <taxon>Anguillidae</taxon>
        <taxon>Anguilla</taxon>
    </lineage>
</organism>
<name>A0A0E9P6N3_ANGAN</name>
<protein>
    <submittedName>
        <fullName evidence="1">Uncharacterized protein</fullName>
    </submittedName>
</protein>
<evidence type="ECO:0000313" key="1">
    <source>
        <dbReference type="EMBL" id="JAH00246.1"/>
    </source>
</evidence>
<accession>A0A0E9P6N3</accession>
<proteinExistence type="predicted"/>
<reference evidence="1" key="1">
    <citation type="submission" date="2014-11" db="EMBL/GenBank/DDBJ databases">
        <authorList>
            <person name="Amaro Gonzalez C."/>
        </authorList>
    </citation>
    <scope>NUCLEOTIDE SEQUENCE</scope>
</reference>
<dbReference type="EMBL" id="GBXM01108331">
    <property type="protein sequence ID" value="JAH00246.1"/>
    <property type="molecule type" value="Transcribed_RNA"/>
</dbReference>
<reference evidence="1" key="2">
    <citation type="journal article" date="2015" name="Fish Shellfish Immunol.">
        <title>Early steps in the European eel (Anguilla anguilla)-Vibrio vulnificus interaction in the gills: Role of the RtxA13 toxin.</title>
        <authorList>
            <person name="Callol A."/>
            <person name="Pajuelo D."/>
            <person name="Ebbesson L."/>
            <person name="Teles M."/>
            <person name="MacKenzie S."/>
            <person name="Amaro C."/>
        </authorList>
    </citation>
    <scope>NUCLEOTIDE SEQUENCE</scope>
</reference>
<sequence>MAFSHILPLVQVAHDLLEEPHFQLLLRPDVRAVAGDEVGRARLVRPLQQLSVQQQRVGCLRVVFTVQVQIP</sequence>